<accession>A0ACC0CPZ1</accession>
<evidence type="ECO:0000313" key="1">
    <source>
        <dbReference type="EMBL" id="KAI6082385.1"/>
    </source>
</evidence>
<name>A0ACC0CPZ1_9PEZI</name>
<proteinExistence type="predicted"/>
<reference evidence="1 2" key="1">
    <citation type="journal article" date="2022" name="New Phytol.">
        <title>Ecological generalism drives hyperdiversity of secondary metabolite gene clusters in xylarialean endophytes.</title>
        <authorList>
            <person name="Franco M.E.E."/>
            <person name="Wisecaver J.H."/>
            <person name="Arnold A.E."/>
            <person name="Ju Y.M."/>
            <person name="Slot J.C."/>
            <person name="Ahrendt S."/>
            <person name="Moore L.P."/>
            <person name="Eastman K.E."/>
            <person name="Scott K."/>
            <person name="Konkel Z."/>
            <person name="Mondo S.J."/>
            <person name="Kuo A."/>
            <person name="Hayes R.D."/>
            <person name="Haridas S."/>
            <person name="Andreopoulos B."/>
            <person name="Riley R."/>
            <person name="LaButti K."/>
            <person name="Pangilinan J."/>
            <person name="Lipzen A."/>
            <person name="Amirebrahimi M."/>
            <person name="Yan J."/>
            <person name="Adam C."/>
            <person name="Keymanesh K."/>
            <person name="Ng V."/>
            <person name="Louie K."/>
            <person name="Northen T."/>
            <person name="Drula E."/>
            <person name="Henrissat B."/>
            <person name="Hsieh H.M."/>
            <person name="Youens-Clark K."/>
            <person name="Lutzoni F."/>
            <person name="Miadlikowska J."/>
            <person name="Eastwood D.C."/>
            <person name="Hamelin R.C."/>
            <person name="Grigoriev I.V."/>
            <person name="U'Ren J.M."/>
        </authorList>
    </citation>
    <scope>NUCLEOTIDE SEQUENCE [LARGE SCALE GENOMIC DNA]</scope>
    <source>
        <strain evidence="1 2">ER1909</strain>
    </source>
</reference>
<gene>
    <name evidence="1" type="ORF">F4821DRAFT_263990</name>
</gene>
<organism evidence="1 2">
    <name type="scientific">Hypoxylon rubiginosum</name>
    <dbReference type="NCBI Taxonomy" id="110542"/>
    <lineage>
        <taxon>Eukaryota</taxon>
        <taxon>Fungi</taxon>
        <taxon>Dikarya</taxon>
        <taxon>Ascomycota</taxon>
        <taxon>Pezizomycotina</taxon>
        <taxon>Sordariomycetes</taxon>
        <taxon>Xylariomycetidae</taxon>
        <taxon>Xylariales</taxon>
        <taxon>Hypoxylaceae</taxon>
        <taxon>Hypoxylon</taxon>
    </lineage>
</organism>
<comment type="caution">
    <text evidence="1">The sequence shown here is derived from an EMBL/GenBank/DDBJ whole genome shotgun (WGS) entry which is preliminary data.</text>
</comment>
<protein>
    <submittedName>
        <fullName evidence="1">Cytochrome P450</fullName>
    </submittedName>
</protein>
<sequence>MLTSILIAAVALLIPYLYSKIWYKRLRQFARLPQLPPSVILGHLQALDEFMKRAPQKAHPDVAMAAMHKALGSPPVMLLDLRPVSSPLVVVGSYEVAEQIVRASSRFPYSLPKSPEIWKHLEHLTGPHSIVSSKGESWKALRKRFNPGFAPQHLLTLLPPIIDKAFLFLDRLDSLSRSGKEFSLQDLATNLTFDIIGRVVLDIDMGAQSDNPTDFMRVFHQLIQTYADEGVTLPWWCTPLLEWRRSSLAKRARNTLKSIVRERYGELSHAAKSRSILSMSLQGVEDLNPKTVDVTCDQLSTFLFAGHDTTSTTIAWTFYELSRTPRALRAVCDELDELFGPDPSPESVRARLTGPGGEELVHRMNYTTAVIREVLRLWPPGGTARITKPGDGVKVTLPASSTSPSGELDMDGLVLYPIHSIIQRDPKVFGDTADIFVPERWLDQNAQDKIPPGAWRAFERGPRGCIGQELAMIETRVVLALTIRKYNFTKVGIGAVSPSKTSGQPETDKYGQYKVGEEMYMKMQVTAKPVDGMMMKVKTAT</sequence>
<dbReference type="Proteomes" id="UP001497680">
    <property type="component" value="Unassembled WGS sequence"/>
</dbReference>
<evidence type="ECO:0000313" key="2">
    <source>
        <dbReference type="Proteomes" id="UP001497680"/>
    </source>
</evidence>
<keyword evidence="2" id="KW-1185">Reference proteome</keyword>
<dbReference type="EMBL" id="MU394372">
    <property type="protein sequence ID" value="KAI6082385.1"/>
    <property type="molecule type" value="Genomic_DNA"/>
</dbReference>